<proteinExistence type="inferred from homology"/>
<dbReference type="PANTHER" id="PTHR42850">
    <property type="entry name" value="METALLOPHOSPHOESTERASE"/>
    <property type="match status" value="1"/>
</dbReference>
<comment type="similarity">
    <text evidence="1">Belongs to the metallophosphoesterase superfamily. YfcE family.</text>
</comment>
<name>I0IEA0_PHYMF</name>
<dbReference type="InterPro" id="IPR029052">
    <property type="entry name" value="Metallo-depent_PP-like"/>
</dbReference>
<protein>
    <submittedName>
        <fullName evidence="3">Putative hydrolase</fullName>
    </submittedName>
</protein>
<dbReference type="Gene3D" id="3.60.21.10">
    <property type="match status" value="1"/>
</dbReference>
<accession>I0IEA0</accession>
<evidence type="ECO:0000313" key="3">
    <source>
        <dbReference type="EMBL" id="BAM03588.1"/>
    </source>
</evidence>
<dbReference type="PIRSF" id="PIRSF000883">
    <property type="entry name" value="Pesterase_MJ0912"/>
    <property type="match status" value="1"/>
</dbReference>
<gene>
    <name evidence="3" type="ordered locus">PSMK_14290</name>
</gene>
<dbReference type="HOGENOM" id="CLU_074761_0_1_0"/>
<organism evidence="3 4">
    <name type="scientific">Phycisphaera mikurensis (strain NBRC 102666 / KCTC 22515 / FYK2301M01)</name>
    <dbReference type="NCBI Taxonomy" id="1142394"/>
    <lineage>
        <taxon>Bacteria</taxon>
        <taxon>Pseudomonadati</taxon>
        <taxon>Planctomycetota</taxon>
        <taxon>Phycisphaerae</taxon>
        <taxon>Phycisphaerales</taxon>
        <taxon>Phycisphaeraceae</taxon>
        <taxon>Phycisphaera</taxon>
    </lineage>
</organism>
<dbReference type="STRING" id="1142394.PSMK_14290"/>
<dbReference type="EMBL" id="AP012338">
    <property type="protein sequence ID" value="BAM03588.1"/>
    <property type="molecule type" value="Genomic_DNA"/>
</dbReference>
<evidence type="ECO:0000259" key="2">
    <source>
        <dbReference type="Pfam" id="PF12850"/>
    </source>
</evidence>
<sequence>MPTAVISDIHGNIDALDVVLADIDRRKIERVLCLGDIIGYGPDPVACLDRVMERCAFAMMGNHDFAVLFEPTSFNTSAEQAAFWTRRQFEAEPDPELRRKRWEYLGNLSIRRWENGTMLVHASPRRPINEYVFPDDVLTAPGKMEQIFSRFETRCFCGHTHVTGVFTDEPDFYPPADLGGPYLFHDEEKCIVNPGSVGQPRDRDPRSSYAIVYDDGEAGDDGKGGPARVEFVRLEYDVQAVVEKVEQVADLSDFLGQRLLEGR</sequence>
<dbReference type="InterPro" id="IPR011152">
    <property type="entry name" value="Pesterase_MJ0912"/>
</dbReference>
<feature type="domain" description="Calcineurin-like phosphoesterase" evidence="2">
    <location>
        <begin position="1"/>
        <end position="212"/>
    </location>
</feature>
<keyword evidence="3" id="KW-0378">Hydrolase</keyword>
<dbReference type="Pfam" id="PF12850">
    <property type="entry name" value="Metallophos_2"/>
    <property type="match status" value="1"/>
</dbReference>
<dbReference type="GO" id="GO:0016791">
    <property type="term" value="F:phosphatase activity"/>
    <property type="evidence" value="ECO:0007669"/>
    <property type="project" value="TreeGrafter"/>
</dbReference>
<evidence type="ECO:0000313" key="4">
    <source>
        <dbReference type="Proteomes" id="UP000007881"/>
    </source>
</evidence>
<dbReference type="eggNOG" id="COG0639">
    <property type="taxonomic scope" value="Bacteria"/>
</dbReference>
<dbReference type="KEGG" id="phm:PSMK_14290"/>
<dbReference type="InterPro" id="IPR024654">
    <property type="entry name" value="Calcineurin-like_PHP_lpxH"/>
</dbReference>
<dbReference type="SUPFAM" id="SSF56300">
    <property type="entry name" value="Metallo-dependent phosphatases"/>
    <property type="match status" value="1"/>
</dbReference>
<dbReference type="InterPro" id="IPR050126">
    <property type="entry name" value="Ap4A_hydrolase"/>
</dbReference>
<evidence type="ECO:0000256" key="1">
    <source>
        <dbReference type="ARBA" id="ARBA00008950"/>
    </source>
</evidence>
<dbReference type="AlphaFoldDB" id="I0IEA0"/>
<dbReference type="CDD" id="cd00838">
    <property type="entry name" value="MPP_superfamily"/>
    <property type="match status" value="1"/>
</dbReference>
<dbReference type="RefSeq" id="WP_014436807.1">
    <property type="nucleotide sequence ID" value="NC_017080.1"/>
</dbReference>
<reference evidence="3 4" key="1">
    <citation type="submission" date="2012-02" db="EMBL/GenBank/DDBJ databases">
        <title>Complete genome sequence of Phycisphaera mikurensis NBRC 102666.</title>
        <authorList>
            <person name="Ankai A."/>
            <person name="Hosoyama A."/>
            <person name="Terui Y."/>
            <person name="Sekine M."/>
            <person name="Fukai R."/>
            <person name="Kato Y."/>
            <person name="Nakamura S."/>
            <person name="Yamada-Narita S."/>
            <person name="Kawakoshi A."/>
            <person name="Fukunaga Y."/>
            <person name="Yamazaki S."/>
            <person name="Fujita N."/>
        </authorList>
    </citation>
    <scope>NUCLEOTIDE SEQUENCE [LARGE SCALE GENOMIC DNA]</scope>
    <source>
        <strain evidence="4">NBRC 102666 / KCTC 22515 / FYK2301M01</strain>
    </source>
</reference>
<dbReference type="PANTHER" id="PTHR42850:SF2">
    <property type="entry name" value="BLL5683 PROTEIN"/>
    <property type="match status" value="1"/>
</dbReference>
<dbReference type="OrthoDB" id="9800565at2"/>
<keyword evidence="4" id="KW-1185">Reference proteome</keyword>
<dbReference type="GO" id="GO:0005737">
    <property type="term" value="C:cytoplasm"/>
    <property type="evidence" value="ECO:0007669"/>
    <property type="project" value="TreeGrafter"/>
</dbReference>
<dbReference type="Proteomes" id="UP000007881">
    <property type="component" value="Chromosome"/>
</dbReference>